<dbReference type="InterPro" id="IPR013325">
    <property type="entry name" value="RNA_pol_sigma_r2"/>
</dbReference>
<proteinExistence type="inferred from homology"/>
<dbReference type="Pfam" id="PF04542">
    <property type="entry name" value="Sigma70_r2"/>
    <property type="match status" value="1"/>
</dbReference>
<protein>
    <submittedName>
        <fullName evidence="7">RNA polymerase sigma-70 factor</fullName>
    </submittedName>
</protein>
<reference evidence="8" key="1">
    <citation type="journal article" date="2019" name="Int. J. Syst. Evol. Microbiol.">
        <title>The Global Catalogue of Microorganisms (GCM) 10K type strain sequencing project: providing services to taxonomists for standard genome sequencing and annotation.</title>
        <authorList>
            <consortium name="The Broad Institute Genomics Platform"/>
            <consortium name="The Broad Institute Genome Sequencing Center for Infectious Disease"/>
            <person name="Wu L."/>
            <person name="Ma J."/>
        </authorList>
    </citation>
    <scope>NUCLEOTIDE SEQUENCE [LARGE SCALE GENOMIC DNA]</scope>
    <source>
        <strain evidence="8">CECT 7956</strain>
    </source>
</reference>
<keyword evidence="2" id="KW-0805">Transcription regulation</keyword>
<dbReference type="NCBIfam" id="TIGR02985">
    <property type="entry name" value="Sig70_bacteroi1"/>
    <property type="match status" value="1"/>
</dbReference>
<gene>
    <name evidence="7" type="ORF">ACFOOI_00045</name>
</gene>
<dbReference type="Gene3D" id="1.10.1740.10">
    <property type="match status" value="1"/>
</dbReference>
<name>A0ABV7YQA2_9BACT</name>
<evidence type="ECO:0000256" key="2">
    <source>
        <dbReference type="ARBA" id="ARBA00023015"/>
    </source>
</evidence>
<dbReference type="Proteomes" id="UP001595616">
    <property type="component" value="Unassembled WGS sequence"/>
</dbReference>
<dbReference type="InterPro" id="IPR014284">
    <property type="entry name" value="RNA_pol_sigma-70_dom"/>
</dbReference>
<evidence type="ECO:0000259" key="5">
    <source>
        <dbReference type="Pfam" id="PF04542"/>
    </source>
</evidence>
<dbReference type="NCBIfam" id="TIGR02937">
    <property type="entry name" value="sigma70-ECF"/>
    <property type="match status" value="1"/>
</dbReference>
<comment type="similarity">
    <text evidence="1">Belongs to the sigma-70 factor family. ECF subfamily.</text>
</comment>
<dbReference type="InterPro" id="IPR007627">
    <property type="entry name" value="RNA_pol_sigma70_r2"/>
</dbReference>
<dbReference type="SUPFAM" id="SSF88659">
    <property type="entry name" value="Sigma3 and sigma4 domains of RNA polymerase sigma factors"/>
    <property type="match status" value="1"/>
</dbReference>
<keyword evidence="3" id="KW-0731">Sigma factor</keyword>
<dbReference type="InterPro" id="IPR014327">
    <property type="entry name" value="RNA_pol_sigma70_bacteroid"/>
</dbReference>
<evidence type="ECO:0000256" key="1">
    <source>
        <dbReference type="ARBA" id="ARBA00010641"/>
    </source>
</evidence>
<dbReference type="InterPro" id="IPR013249">
    <property type="entry name" value="RNA_pol_sigma70_r4_t2"/>
</dbReference>
<dbReference type="PANTHER" id="PTHR43133:SF46">
    <property type="entry name" value="RNA POLYMERASE SIGMA-70 FACTOR ECF SUBFAMILY"/>
    <property type="match status" value="1"/>
</dbReference>
<dbReference type="PANTHER" id="PTHR43133">
    <property type="entry name" value="RNA POLYMERASE ECF-TYPE SIGMA FACTO"/>
    <property type="match status" value="1"/>
</dbReference>
<organism evidence="7 8">
    <name type="scientific">Lacihabitans lacunae</name>
    <dbReference type="NCBI Taxonomy" id="1028214"/>
    <lineage>
        <taxon>Bacteria</taxon>
        <taxon>Pseudomonadati</taxon>
        <taxon>Bacteroidota</taxon>
        <taxon>Cytophagia</taxon>
        <taxon>Cytophagales</taxon>
        <taxon>Leadbetterellaceae</taxon>
        <taxon>Lacihabitans</taxon>
    </lineage>
</organism>
<dbReference type="EMBL" id="JBHRYQ010000001">
    <property type="protein sequence ID" value="MFC3809027.1"/>
    <property type="molecule type" value="Genomic_DNA"/>
</dbReference>
<feature type="domain" description="RNA polymerase sigma-70 region 2" evidence="5">
    <location>
        <begin position="28"/>
        <end position="91"/>
    </location>
</feature>
<dbReference type="InterPro" id="IPR039425">
    <property type="entry name" value="RNA_pol_sigma-70-like"/>
</dbReference>
<evidence type="ECO:0000256" key="4">
    <source>
        <dbReference type="ARBA" id="ARBA00023163"/>
    </source>
</evidence>
<sequence>MLNKKATDNHSLITFLYEGKRWAFEEIYNRYWKKLLFVAYNQIGVWEEAEELVQEVFLSIWKRHDQVQIQNLDLYLTLSVKNKVYDYIKSRISYRKYQEYLIFQEIKENRDTENIVNFQELTNALDKVLNQLPEKSAEVFRKSRFEDQSVKEIADQLNLTPKAVEYHITKSLKFLQENLKSYHIN</sequence>
<dbReference type="Gene3D" id="1.10.10.10">
    <property type="entry name" value="Winged helix-like DNA-binding domain superfamily/Winged helix DNA-binding domain"/>
    <property type="match status" value="1"/>
</dbReference>
<dbReference type="InterPro" id="IPR013324">
    <property type="entry name" value="RNA_pol_sigma_r3/r4-like"/>
</dbReference>
<dbReference type="SUPFAM" id="SSF88946">
    <property type="entry name" value="Sigma2 domain of RNA polymerase sigma factors"/>
    <property type="match status" value="1"/>
</dbReference>
<dbReference type="RefSeq" id="WP_379833474.1">
    <property type="nucleotide sequence ID" value="NZ_JBHRYQ010000001.1"/>
</dbReference>
<keyword evidence="8" id="KW-1185">Reference proteome</keyword>
<evidence type="ECO:0000256" key="3">
    <source>
        <dbReference type="ARBA" id="ARBA00023082"/>
    </source>
</evidence>
<keyword evidence="4" id="KW-0804">Transcription</keyword>
<dbReference type="InterPro" id="IPR036388">
    <property type="entry name" value="WH-like_DNA-bd_sf"/>
</dbReference>
<comment type="caution">
    <text evidence="7">The sequence shown here is derived from an EMBL/GenBank/DDBJ whole genome shotgun (WGS) entry which is preliminary data.</text>
</comment>
<feature type="domain" description="RNA polymerase sigma factor 70 region 4 type 2" evidence="6">
    <location>
        <begin position="123"/>
        <end position="175"/>
    </location>
</feature>
<evidence type="ECO:0000313" key="7">
    <source>
        <dbReference type="EMBL" id="MFC3809027.1"/>
    </source>
</evidence>
<accession>A0ABV7YQA2</accession>
<dbReference type="Pfam" id="PF08281">
    <property type="entry name" value="Sigma70_r4_2"/>
    <property type="match status" value="1"/>
</dbReference>
<evidence type="ECO:0000313" key="8">
    <source>
        <dbReference type="Proteomes" id="UP001595616"/>
    </source>
</evidence>
<evidence type="ECO:0000259" key="6">
    <source>
        <dbReference type="Pfam" id="PF08281"/>
    </source>
</evidence>